<accession>A0A093V2G3</accession>
<dbReference type="AlphaFoldDB" id="A0A093V2G3"/>
<name>A0A093V2G3_TALMA</name>
<gene>
    <name evidence="1" type="ORF">GQ26_0300880</name>
</gene>
<reference key="1">
    <citation type="journal article" date="2014" name="PLoS Genet.">
        <title>Signature Gene Expression Reveals Novel Clues to the Molecular Mechanisms of Dimorphic Transition in Penicillium marneffei.</title>
        <authorList>
            <person name="Yang E."/>
            <person name="Wang G."/>
            <person name="Cai J."/>
            <person name="Woo P.C."/>
            <person name="Lau S.K."/>
            <person name="Yuen K.-Y."/>
            <person name="Chow W.-N."/>
            <person name="Lin X."/>
        </authorList>
    </citation>
    <scope>NUCLEOTIDE SEQUENCE [LARGE SCALE GENOMIC DNA]</scope>
    <source>
        <strain>PM1</strain>
    </source>
</reference>
<dbReference type="HOGENOM" id="CLU_1732696_0_0_1"/>
<reference evidence="1" key="2">
    <citation type="journal article" date="2014" name="PLoS Genet.">
        <title>Signature gene expression reveals novel clues to the molecular mechanisms of dimorphic transition in Penicillium marneffei.</title>
        <authorList>
            <person name="Yang E."/>
            <person name="Wang G."/>
            <person name="Cai J."/>
            <person name="Woo P.C."/>
            <person name="Lau S.K."/>
            <person name="Yuen K.-Y."/>
            <person name="Chow W.-N."/>
            <person name="Lin X."/>
        </authorList>
    </citation>
    <scope>NUCLEOTIDE SEQUENCE</scope>
    <source>
        <strain evidence="1">PM1</strain>
    </source>
</reference>
<dbReference type="EMBL" id="JPOX01000030">
    <property type="protein sequence ID" value="KFX44179.1"/>
    <property type="molecule type" value="Genomic_DNA"/>
</dbReference>
<evidence type="ECO:0000313" key="1">
    <source>
        <dbReference type="EMBL" id="KFX44179.1"/>
    </source>
</evidence>
<sequence>MSNDAPIRLRSLALSYPSRILTPLSIPIVYISDSGSEEIVVTVAYYSLAWILILNHVDNIHANDNDNDKPTIDFSAIIQARCSSILTADALMDSCEDGCIYIRMILPLRLVADLMASDKMHKESALCRLELWRRDEGLKSNLTLSKSIRVH</sequence>
<protein>
    <submittedName>
        <fullName evidence="1">Uncharacterized protein</fullName>
    </submittedName>
</protein>
<organism evidence="1">
    <name type="scientific">Talaromyces marneffei PM1</name>
    <dbReference type="NCBI Taxonomy" id="1077442"/>
    <lineage>
        <taxon>Eukaryota</taxon>
        <taxon>Fungi</taxon>
        <taxon>Dikarya</taxon>
        <taxon>Ascomycota</taxon>
        <taxon>Pezizomycotina</taxon>
        <taxon>Eurotiomycetes</taxon>
        <taxon>Eurotiomycetidae</taxon>
        <taxon>Eurotiales</taxon>
        <taxon>Trichocomaceae</taxon>
        <taxon>Talaromyces</taxon>
        <taxon>Talaromyces sect. Talaromyces</taxon>
    </lineage>
</organism>
<comment type="caution">
    <text evidence="1">The sequence shown here is derived from an EMBL/GenBank/DDBJ whole genome shotgun (WGS) entry which is preliminary data.</text>
</comment>
<proteinExistence type="predicted"/>